<sequence>MTAASGTLPRGPTFTGGPFAPAGTWPAPQHPAAIPRSTLESEDTDTETESGGLSDELPAYAEDEWAWDQNAKDYVQQRNGTTLYYGIYQKSGAPQQPDPLNLLQSKDRPVHAPPGSADEAETRPMLTPPPPYTSAASRAPRLSPKTYLRPLEQGFQYVDKPKRFFSIGRVFQTVWFEPGGEDKTPQRSDAGWTEDCPEFHGQKAYGKYRFFVVLRKRLHHTLCFSITTAENRAGPPEARGRPKDSVVIYSSKIEPPRPAPEEGIERKPIGIILEDDKTAIAPFARLDCGRIFTVEDYLIVKKIGRVNPDSLELLEEYFKDAVL</sequence>
<feature type="domain" description="DUF6590" evidence="2">
    <location>
        <begin position="162"/>
        <end position="315"/>
    </location>
</feature>
<name>A0AAN6NFP8_9PEZI</name>
<evidence type="ECO:0000313" key="4">
    <source>
        <dbReference type="Proteomes" id="UP001303473"/>
    </source>
</evidence>
<feature type="region of interest" description="Disordered" evidence="1">
    <location>
        <begin position="95"/>
        <end position="141"/>
    </location>
</feature>
<feature type="region of interest" description="Disordered" evidence="1">
    <location>
        <begin position="1"/>
        <end position="61"/>
    </location>
</feature>
<comment type="caution">
    <text evidence="3">The sequence shown here is derived from an EMBL/GenBank/DDBJ whole genome shotgun (WGS) entry which is preliminary data.</text>
</comment>
<dbReference type="EMBL" id="MU853762">
    <property type="protein sequence ID" value="KAK3943963.1"/>
    <property type="molecule type" value="Genomic_DNA"/>
</dbReference>
<evidence type="ECO:0000259" key="2">
    <source>
        <dbReference type="Pfam" id="PF20233"/>
    </source>
</evidence>
<reference evidence="4" key="1">
    <citation type="journal article" date="2023" name="Mol. Phylogenet. Evol.">
        <title>Genome-scale phylogeny and comparative genomics of the fungal order Sordariales.</title>
        <authorList>
            <person name="Hensen N."/>
            <person name="Bonometti L."/>
            <person name="Westerberg I."/>
            <person name="Brannstrom I.O."/>
            <person name="Guillou S."/>
            <person name="Cros-Aarteil S."/>
            <person name="Calhoun S."/>
            <person name="Haridas S."/>
            <person name="Kuo A."/>
            <person name="Mondo S."/>
            <person name="Pangilinan J."/>
            <person name="Riley R."/>
            <person name="LaButti K."/>
            <person name="Andreopoulos B."/>
            <person name="Lipzen A."/>
            <person name="Chen C."/>
            <person name="Yan M."/>
            <person name="Daum C."/>
            <person name="Ng V."/>
            <person name="Clum A."/>
            <person name="Steindorff A."/>
            <person name="Ohm R.A."/>
            <person name="Martin F."/>
            <person name="Silar P."/>
            <person name="Natvig D.O."/>
            <person name="Lalanne C."/>
            <person name="Gautier V."/>
            <person name="Ament-Velasquez S.L."/>
            <person name="Kruys A."/>
            <person name="Hutchinson M.I."/>
            <person name="Powell A.J."/>
            <person name="Barry K."/>
            <person name="Miller A.N."/>
            <person name="Grigoriev I.V."/>
            <person name="Debuchy R."/>
            <person name="Gladieux P."/>
            <person name="Hiltunen Thoren M."/>
            <person name="Johannesson H."/>
        </authorList>
    </citation>
    <scope>NUCLEOTIDE SEQUENCE [LARGE SCALE GENOMIC DNA]</scope>
    <source>
        <strain evidence="4">CBS 340.73</strain>
    </source>
</reference>
<proteinExistence type="predicted"/>
<dbReference type="InterPro" id="IPR046497">
    <property type="entry name" value="DUF6590"/>
</dbReference>
<evidence type="ECO:0000256" key="1">
    <source>
        <dbReference type="SAM" id="MobiDB-lite"/>
    </source>
</evidence>
<gene>
    <name evidence="3" type="ORF">QBC46DRAFT_14592</name>
</gene>
<protein>
    <recommendedName>
        <fullName evidence="2">DUF6590 domain-containing protein</fullName>
    </recommendedName>
</protein>
<evidence type="ECO:0000313" key="3">
    <source>
        <dbReference type="EMBL" id="KAK3943963.1"/>
    </source>
</evidence>
<dbReference type="Proteomes" id="UP001303473">
    <property type="component" value="Unassembled WGS sequence"/>
</dbReference>
<accession>A0AAN6NFP8</accession>
<organism evidence="3 4">
    <name type="scientific">Diplogelasinospora grovesii</name>
    <dbReference type="NCBI Taxonomy" id="303347"/>
    <lineage>
        <taxon>Eukaryota</taxon>
        <taxon>Fungi</taxon>
        <taxon>Dikarya</taxon>
        <taxon>Ascomycota</taxon>
        <taxon>Pezizomycotina</taxon>
        <taxon>Sordariomycetes</taxon>
        <taxon>Sordariomycetidae</taxon>
        <taxon>Sordariales</taxon>
        <taxon>Diplogelasinosporaceae</taxon>
        <taxon>Diplogelasinospora</taxon>
    </lineage>
</organism>
<dbReference type="AlphaFoldDB" id="A0AAN6NFP8"/>
<keyword evidence="4" id="KW-1185">Reference proteome</keyword>
<dbReference type="Pfam" id="PF20233">
    <property type="entry name" value="DUF6590"/>
    <property type="match status" value="1"/>
</dbReference>